<dbReference type="VEuPathDB" id="AmoebaDB:DDB_G0286595"/>
<dbReference type="dictyBase" id="DDB_G0286595"/>
<keyword evidence="2" id="KW-0812">Transmembrane</keyword>
<proteinExistence type="predicted"/>
<dbReference type="STRING" id="44689.Q54LK6"/>
<comment type="caution">
    <text evidence="4">The sequence shown here is derived from an EMBL/GenBank/DDBJ whole genome shotgun (WGS) entry which is preliminary data.</text>
</comment>
<evidence type="ECO:0000256" key="2">
    <source>
        <dbReference type="SAM" id="Phobius"/>
    </source>
</evidence>
<dbReference type="RefSeq" id="XP_637555.1">
    <property type="nucleotide sequence ID" value="XM_632463.1"/>
</dbReference>
<dbReference type="InterPro" id="IPR054484">
    <property type="entry name" value="ComC_SSD"/>
</dbReference>
<reference evidence="4 5" key="1">
    <citation type="journal article" date="2005" name="Nature">
        <title>The genome of the social amoeba Dictyostelium discoideum.</title>
        <authorList>
            <consortium name="The Dictyostelium discoideum Sequencing Consortium"/>
            <person name="Eichinger L."/>
            <person name="Pachebat J.A."/>
            <person name="Glockner G."/>
            <person name="Rajandream M.A."/>
            <person name="Sucgang R."/>
            <person name="Berriman M."/>
            <person name="Song J."/>
            <person name="Olsen R."/>
            <person name="Szafranski K."/>
            <person name="Xu Q."/>
            <person name="Tunggal B."/>
            <person name="Kummerfeld S."/>
            <person name="Madera M."/>
            <person name="Konfortov B.A."/>
            <person name="Rivero F."/>
            <person name="Bankier A.T."/>
            <person name="Lehmann R."/>
            <person name="Hamlin N."/>
            <person name="Davies R."/>
            <person name="Gaudet P."/>
            <person name="Fey P."/>
            <person name="Pilcher K."/>
            <person name="Chen G."/>
            <person name="Saunders D."/>
            <person name="Sodergren E."/>
            <person name="Davis P."/>
            <person name="Kerhornou A."/>
            <person name="Nie X."/>
            <person name="Hall N."/>
            <person name="Anjard C."/>
            <person name="Hemphill L."/>
            <person name="Bason N."/>
            <person name="Farbrother P."/>
            <person name="Desany B."/>
            <person name="Just E."/>
            <person name="Morio T."/>
            <person name="Rost R."/>
            <person name="Churcher C."/>
            <person name="Cooper J."/>
            <person name="Haydock S."/>
            <person name="van Driessche N."/>
            <person name="Cronin A."/>
            <person name="Goodhead I."/>
            <person name="Muzny D."/>
            <person name="Mourier T."/>
            <person name="Pain A."/>
            <person name="Lu M."/>
            <person name="Harper D."/>
            <person name="Lindsay R."/>
            <person name="Hauser H."/>
            <person name="James K."/>
            <person name="Quiles M."/>
            <person name="Madan Babu M."/>
            <person name="Saito T."/>
            <person name="Buchrieser C."/>
            <person name="Wardroper A."/>
            <person name="Felder M."/>
            <person name="Thangavelu M."/>
            <person name="Johnson D."/>
            <person name="Knights A."/>
            <person name="Loulseged H."/>
            <person name="Mungall K."/>
            <person name="Oliver K."/>
            <person name="Price C."/>
            <person name="Quail M.A."/>
            <person name="Urushihara H."/>
            <person name="Hernandez J."/>
            <person name="Rabbinowitsch E."/>
            <person name="Steffen D."/>
            <person name="Sanders M."/>
            <person name="Ma J."/>
            <person name="Kohara Y."/>
            <person name="Sharp S."/>
            <person name="Simmonds M."/>
            <person name="Spiegler S."/>
            <person name="Tivey A."/>
            <person name="Sugano S."/>
            <person name="White B."/>
            <person name="Walker D."/>
            <person name="Woodward J."/>
            <person name="Winckler T."/>
            <person name="Tanaka Y."/>
            <person name="Shaulsky G."/>
            <person name="Schleicher M."/>
            <person name="Weinstock G."/>
            <person name="Rosenthal A."/>
            <person name="Cox E.C."/>
            <person name="Chisholm R.L."/>
            <person name="Gibbs R."/>
            <person name="Loomis W.F."/>
            <person name="Platzer M."/>
            <person name="Kay R.R."/>
            <person name="Williams J."/>
            <person name="Dear P.H."/>
            <person name="Noegel A.A."/>
            <person name="Barrell B."/>
            <person name="Kuspa A."/>
        </authorList>
    </citation>
    <scope>NUCLEOTIDE SEQUENCE [LARGE SCALE GENOMIC DNA]</scope>
    <source>
        <strain evidence="4 5">AX4</strain>
    </source>
</reference>
<dbReference type="HOGENOM" id="CLU_458879_0_0_1"/>
<keyword evidence="2" id="KW-0472">Membrane</keyword>
<dbReference type="GeneID" id="8625694"/>
<dbReference type="EMBL" id="AAFI02000089">
    <property type="protein sequence ID" value="EAL64053.1"/>
    <property type="molecule type" value="Genomic_DNA"/>
</dbReference>
<evidence type="ECO:0000256" key="1">
    <source>
        <dbReference type="ARBA" id="ARBA00023157"/>
    </source>
</evidence>
<dbReference type="OMA" id="RETTECY"/>
<organism evidence="4 5">
    <name type="scientific">Dictyostelium discoideum</name>
    <name type="common">Social amoeba</name>
    <dbReference type="NCBI Taxonomy" id="44689"/>
    <lineage>
        <taxon>Eukaryota</taxon>
        <taxon>Amoebozoa</taxon>
        <taxon>Evosea</taxon>
        <taxon>Eumycetozoa</taxon>
        <taxon>Dictyostelia</taxon>
        <taxon>Dictyosteliales</taxon>
        <taxon>Dictyosteliaceae</taxon>
        <taxon>Dictyostelium</taxon>
    </lineage>
</organism>
<dbReference type="PaxDb" id="44689-DDB0187029"/>
<dbReference type="KEGG" id="ddi:DDB_G0286595"/>
<evidence type="ECO:0000313" key="5">
    <source>
        <dbReference type="Proteomes" id="UP000002195"/>
    </source>
</evidence>
<gene>
    <name evidence="4" type="ORF">DDB_G0286595</name>
</gene>
<dbReference type="InterPro" id="IPR001881">
    <property type="entry name" value="EGF-like_Ca-bd_dom"/>
</dbReference>
<evidence type="ECO:0000313" key="4">
    <source>
        <dbReference type="EMBL" id="EAL64053.1"/>
    </source>
</evidence>
<keyword evidence="1" id="KW-1015">Disulfide bond</keyword>
<feature type="transmembrane region" description="Helical" evidence="2">
    <location>
        <begin position="550"/>
        <end position="575"/>
    </location>
</feature>
<dbReference type="Gene3D" id="2.10.25.10">
    <property type="entry name" value="Laminin"/>
    <property type="match status" value="1"/>
</dbReference>
<sequence length="595" mass="67710">MVKIFVHLNKNNFVFSQCSSVSNYTNYGCSNIKNEQIQGVMCKSIGYSNSYVFTIQPKCPIITPTSPPIYAEIGRTNYYTIENGNLPVTNCYSNFYTTNIYNFGKNCLNSSDSFIKTVNYKIEKDLIIQSCSNNITYFIPNFNSSLLVLNETNGNGYCKQFGAINSYYSTFWYAEFKCPNCNYGKCVNNSKCLCDKAYQIDEFCRINFCDQPINPCVGNRTCDRVNADCYCSPGFKLNAKGDCIDIDECLISDGDFNNYTCPINFICNNKIGTYSCDCPFTLTNNNTNCIIITPTFPNLEPSKNSTTSFNLKSPNTELFENSKFKSLIIIKSLNELDFQDKIIKQYNLESILWSYNNQTINDTKQIETYFYNTTINSTSISKSLNKSTEIKVLFNWYKDIDSNVNNKIKFANQEIKIEPYSLKFNIEISSYSFESDLNTLKLIIQSQVDSQIENDCPTNSINIYNNLDNFKIKLNDRSLNCNFIKRGIVDGTITTLSNSYLFTNSTNLSIAINIPHYENLIQMDPSFSIFIDHTSSTNEQGCNNEKSREWVKITIGVVVGVVGSTIFIIVGFILYKRNQTNIKVGLNKLKKLGND</sequence>
<accession>Q54LK6</accession>
<dbReference type="PROSITE" id="PS01187">
    <property type="entry name" value="EGF_CA"/>
    <property type="match status" value="1"/>
</dbReference>
<dbReference type="PANTHER" id="PTHR31378">
    <property type="entry name" value="EGF-LIKE DOMAIN-CONTAINING PROTEIN-RELATED-RELATED"/>
    <property type="match status" value="1"/>
</dbReference>
<evidence type="ECO:0000259" key="3">
    <source>
        <dbReference type="PROSITE" id="PS01186"/>
    </source>
</evidence>
<dbReference type="PhylomeDB" id="Q54LK6"/>
<dbReference type="InterPro" id="IPR018097">
    <property type="entry name" value="EGF_Ca-bd_CS"/>
</dbReference>
<feature type="domain" description="EGF-like" evidence="3">
    <location>
        <begin position="229"/>
        <end position="243"/>
    </location>
</feature>
<dbReference type="SMART" id="SM00179">
    <property type="entry name" value="EGF_CA"/>
    <property type="match status" value="1"/>
</dbReference>
<dbReference type="PROSITE" id="PS01186">
    <property type="entry name" value="EGF_2"/>
    <property type="match status" value="1"/>
</dbReference>
<dbReference type="FunCoup" id="Q54LK6">
    <property type="interactions" value="9"/>
</dbReference>
<dbReference type="Proteomes" id="UP000002195">
    <property type="component" value="Unassembled WGS sequence"/>
</dbReference>
<keyword evidence="2" id="KW-1133">Transmembrane helix</keyword>
<dbReference type="eggNOG" id="KOG1217">
    <property type="taxonomic scope" value="Eukaryota"/>
</dbReference>
<dbReference type="GO" id="GO:0005509">
    <property type="term" value="F:calcium ion binding"/>
    <property type="evidence" value="ECO:0007669"/>
    <property type="project" value="InterPro"/>
</dbReference>
<dbReference type="PANTHER" id="PTHR31378:SF44">
    <property type="entry name" value="EGF-LIKE DOMAIN-CONTAINING PROTEIN"/>
    <property type="match status" value="1"/>
</dbReference>
<dbReference type="Pfam" id="PF22933">
    <property type="entry name" value="ComC_SSD"/>
    <property type="match status" value="1"/>
</dbReference>
<dbReference type="InParanoid" id="Q54LK6"/>
<name>Q54LK6_DICDI</name>
<keyword evidence="5" id="KW-1185">Reference proteome</keyword>
<protein>
    <recommendedName>
        <fullName evidence="3">EGF-like domain-containing protein</fullName>
    </recommendedName>
</protein>
<dbReference type="CDD" id="cd00054">
    <property type="entry name" value="EGF_CA"/>
    <property type="match status" value="1"/>
</dbReference>
<dbReference type="InterPro" id="IPR000742">
    <property type="entry name" value="EGF"/>
</dbReference>
<dbReference type="SMART" id="SM00181">
    <property type="entry name" value="EGF"/>
    <property type="match status" value="2"/>
</dbReference>
<dbReference type="AlphaFoldDB" id="Q54LK6"/>